<name>A0AA38PMJ4_9AGAR</name>
<evidence type="ECO:0000313" key="1">
    <source>
        <dbReference type="EMBL" id="KAJ3978334.1"/>
    </source>
</evidence>
<dbReference type="Gene3D" id="3.80.10.10">
    <property type="entry name" value="Ribonuclease Inhibitor"/>
    <property type="match status" value="1"/>
</dbReference>
<organism evidence="1 2">
    <name type="scientific">Lentinula detonsa</name>
    <dbReference type="NCBI Taxonomy" id="2804962"/>
    <lineage>
        <taxon>Eukaryota</taxon>
        <taxon>Fungi</taxon>
        <taxon>Dikarya</taxon>
        <taxon>Basidiomycota</taxon>
        <taxon>Agaricomycotina</taxon>
        <taxon>Agaricomycetes</taxon>
        <taxon>Agaricomycetidae</taxon>
        <taxon>Agaricales</taxon>
        <taxon>Marasmiineae</taxon>
        <taxon>Omphalotaceae</taxon>
        <taxon>Lentinula</taxon>
    </lineage>
</organism>
<dbReference type="AlphaFoldDB" id="A0AA38PMJ4"/>
<reference evidence="1" key="1">
    <citation type="submission" date="2022-08" db="EMBL/GenBank/DDBJ databases">
        <authorList>
            <consortium name="DOE Joint Genome Institute"/>
            <person name="Min B."/>
            <person name="Riley R."/>
            <person name="Sierra-Patev S."/>
            <person name="Naranjo-Ortiz M."/>
            <person name="Looney B."/>
            <person name="Konkel Z."/>
            <person name="Slot J.C."/>
            <person name="Sakamoto Y."/>
            <person name="Steenwyk J.L."/>
            <person name="Rokas A."/>
            <person name="Carro J."/>
            <person name="Camarero S."/>
            <person name="Ferreira P."/>
            <person name="Molpeceres G."/>
            <person name="Ruiz-Duenas F.J."/>
            <person name="Serrano A."/>
            <person name="Henrissat B."/>
            <person name="Drula E."/>
            <person name="Hughes K.W."/>
            <person name="Mata J.L."/>
            <person name="Ishikawa N.K."/>
            <person name="Vargas-Isla R."/>
            <person name="Ushijima S."/>
            <person name="Smith C.A."/>
            <person name="Ahrendt S."/>
            <person name="Andreopoulos W."/>
            <person name="He G."/>
            <person name="Labutti K."/>
            <person name="Lipzen A."/>
            <person name="Ng V."/>
            <person name="Sandor L."/>
            <person name="Barry K."/>
            <person name="Martinez A.T."/>
            <person name="Xiao Y."/>
            <person name="Gibbons J.G."/>
            <person name="Terashima K."/>
            <person name="Hibbett D.S."/>
            <person name="Grigoriev I.V."/>
        </authorList>
    </citation>
    <scope>NUCLEOTIDE SEQUENCE</scope>
    <source>
        <strain evidence="1">TFB7829</strain>
    </source>
</reference>
<gene>
    <name evidence="1" type="ORF">F5890DRAFT_1479452</name>
</gene>
<dbReference type="InterPro" id="IPR032675">
    <property type="entry name" value="LRR_dom_sf"/>
</dbReference>
<dbReference type="SUPFAM" id="SSF52047">
    <property type="entry name" value="RNI-like"/>
    <property type="match status" value="1"/>
</dbReference>
<dbReference type="Proteomes" id="UP001163850">
    <property type="component" value="Unassembled WGS sequence"/>
</dbReference>
<dbReference type="EMBL" id="MU803391">
    <property type="protein sequence ID" value="KAJ3978334.1"/>
    <property type="molecule type" value="Genomic_DNA"/>
</dbReference>
<comment type="caution">
    <text evidence="1">The sequence shown here is derived from an EMBL/GenBank/DDBJ whole genome shotgun (WGS) entry which is preliminary data.</text>
</comment>
<evidence type="ECO:0008006" key="3">
    <source>
        <dbReference type="Google" id="ProtNLM"/>
    </source>
</evidence>
<proteinExistence type="predicted"/>
<protein>
    <recommendedName>
        <fullName evidence="3">F-box domain-containing protein</fullName>
    </recommendedName>
</protein>
<accession>A0AA38PMJ4</accession>
<evidence type="ECO:0000313" key="2">
    <source>
        <dbReference type="Proteomes" id="UP001163850"/>
    </source>
</evidence>
<sequence>MSTLLLHSEHWRHVKISSYFLSAYLLQPLINSGAQLPLLKSLTLGRGRLNVVLDFPMTCANLKSLTLNRLGLELQFPRPTITRLVLRGMSCESALGVISHCPNVQDVVLRELERGPDLPTPAHKCNANKLELSSSYNTQSAISTLLPGIHFDQLTSLNIHDDGSARQSDWYDVCLMLERSPTNLTSLRLHLNLKPFSFNRVVYVFSRMPLLTELEVGEWPYQRCGIYPILKSLIASQTSDANMGGVSDSVAHY</sequence>